<evidence type="ECO:0000313" key="7">
    <source>
        <dbReference type="Proteomes" id="UP000248817"/>
    </source>
</evidence>
<evidence type="ECO:0000256" key="1">
    <source>
        <dbReference type="ARBA" id="ARBA00022723"/>
    </source>
</evidence>
<evidence type="ECO:0000313" key="6">
    <source>
        <dbReference type="EMBL" id="PYI25293.1"/>
    </source>
</evidence>
<keyword evidence="1" id="KW-0479">Metal-binding</keyword>
<dbReference type="PROSITE" id="PS50865">
    <property type="entry name" value="ZF_MYND_2"/>
    <property type="match status" value="1"/>
</dbReference>
<protein>
    <recommendedName>
        <fullName evidence="5">MYND-type domain-containing protein</fullName>
    </recommendedName>
</protein>
<proteinExistence type="predicted"/>
<keyword evidence="7" id="KW-1185">Reference proteome</keyword>
<keyword evidence="2 4" id="KW-0863">Zinc-finger</keyword>
<dbReference type="EMBL" id="KZ825660">
    <property type="protein sequence ID" value="PYI25293.1"/>
    <property type="molecule type" value="Genomic_DNA"/>
</dbReference>
<dbReference type="GO" id="GO:0008270">
    <property type="term" value="F:zinc ion binding"/>
    <property type="evidence" value="ECO:0007669"/>
    <property type="project" value="UniProtKB-KW"/>
</dbReference>
<dbReference type="Proteomes" id="UP000248817">
    <property type="component" value="Unassembled WGS sequence"/>
</dbReference>
<dbReference type="AlphaFoldDB" id="A0A2V5HUM9"/>
<reference evidence="6 7" key="1">
    <citation type="submission" date="2018-02" db="EMBL/GenBank/DDBJ databases">
        <title>The genomes of Aspergillus section Nigri reveals drivers in fungal speciation.</title>
        <authorList>
            <consortium name="DOE Joint Genome Institute"/>
            <person name="Vesth T.C."/>
            <person name="Nybo J."/>
            <person name="Theobald S."/>
            <person name="Brandl J."/>
            <person name="Frisvad J.C."/>
            <person name="Nielsen K.F."/>
            <person name="Lyhne E.K."/>
            <person name="Kogle M.E."/>
            <person name="Kuo A."/>
            <person name="Riley R."/>
            <person name="Clum A."/>
            <person name="Nolan M."/>
            <person name="Lipzen A."/>
            <person name="Salamov A."/>
            <person name="Henrissat B."/>
            <person name="Wiebenga A."/>
            <person name="De vries R.P."/>
            <person name="Grigoriev I.V."/>
            <person name="Mortensen U.H."/>
            <person name="Andersen M.R."/>
            <person name="Baker S.E."/>
        </authorList>
    </citation>
    <scope>NUCLEOTIDE SEQUENCE [LARGE SCALE GENOMIC DNA]</scope>
    <source>
        <strain evidence="6 7">CBS 114.80</strain>
    </source>
</reference>
<evidence type="ECO:0000256" key="4">
    <source>
        <dbReference type="PROSITE-ProRule" id="PRU00134"/>
    </source>
</evidence>
<dbReference type="Gene3D" id="6.10.140.2220">
    <property type="match status" value="1"/>
</dbReference>
<evidence type="ECO:0000259" key="5">
    <source>
        <dbReference type="PROSITE" id="PS50865"/>
    </source>
</evidence>
<dbReference type="SUPFAM" id="SSF144232">
    <property type="entry name" value="HIT/MYND zinc finger-like"/>
    <property type="match status" value="1"/>
</dbReference>
<gene>
    <name evidence="6" type="ORF">BP00DRAFT_431427</name>
</gene>
<name>A0A2V5HUM9_9EURO</name>
<accession>A0A2V5HUM9</accession>
<feature type="domain" description="MYND-type" evidence="5">
    <location>
        <begin position="10"/>
        <end position="50"/>
    </location>
</feature>
<evidence type="ECO:0000256" key="3">
    <source>
        <dbReference type="ARBA" id="ARBA00022833"/>
    </source>
</evidence>
<sequence>MSDSTPTCTVTTCPKPGTLRCTGCRPSNEARYCSTSCQATDWKRGHRRTCAGAQKHNCFLIRAVPLATPAPTDPAQPPKDADYLEPFPLRDYGNWGKERREIQARLHWAGIYEPGTFFSHHDTNDWHYHVYAPGVAATASGGEVWPDDTRPLNPLAARCLGRAVHGDVAVVRSSTIEVTHYEDAFSANEFRRTLAYHRADRTVNGMSDHQRRERERIAAKLGLPECFLPPGFP</sequence>
<dbReference type="Pfam" id="PF01753">
    <property type="entry name" value="zf-MYND"/>
    <property type="match status" value="1"/>
</dbReference>
<evidence type="ECO:0000256" key="2">
    <source>
        <dbReference type="ARBA" id="ARBA00022771"/>
    </source>
</evidence>
<dbReference type="InterPro" id="IPR002893">
    <property type="entry name" value="Znf_MYND"/>
</dbReference>
<organism evidence="6 7">
    <name type="scientific">Aspergillus indologenus CBS 114.80</name>
    <dbReference type="NCBI Taxonomy" id="1450541"/>
    <lineage>
        <taxon>Eukaryota</taxon>
        <taxon>Fungi</taxon>
        <taxon>Dikarya</taxon>
        <taxon>Ascomycota</taxon>
        <taxon>Pezizomycotina</taxon>
        <taxon>Eurotiomycetes</taxon>
        <taxon>Eurotiomycetidae</taxon>
        <taxon>Eurotiales</taxon>
        <taxon>Aspergillaceae</taxon>
        <taxon>Aspergillus</taxon>
        <taxon>Aspergillus subgen. Circumdati</taxon>
    </lineage>
</organism>
<keyword evidence="3" id="KW-0862">Zinc</keyword>